<evidence type="ECO:0000313" key="3">
    <source>
        <dbReference type="Proteomes" id="UP000318939"/>
    </source>
</evidence>
<keyword evidence="3" id="KW-1185">Reference proteome</keyword>
<feature type="region of interest" description="Disordered" evidence="1">
    <location>
        <begin position="38"/>
        <end position="91"/>
    </location>
</feature>
<protein>
    <submittedName>
        <fullName evidence="2">Uncharacterized protein</fullName>
    </submittedName>
</protein>
<organism evidence="2 3">
    <name type="scientific">Rhizobium rhododendri</name>
    <dbReference type="NCBI Taxonomy" id="2506430"/>
    <lineage>
        <taxon>Bacteria</taxon>
        <taxon>Pseudomonadati</taxon>
        <taxon>Pseudomonadota</taxon>
        <taxon>Alphaproteobacteria</taxon>
        <taxon>Hyphomicrobiales</taxon>
        <taxon>Rhizobiaceae</taxon>
        <taxon>Rhizobium/Agrobacterium group</taxon>
        <taxon>Rhizobium</taxon>
    </lineage>
</organism>
<sequence>MTTSARKAKEQQVADAAEPAPEVVMRTPGEQLAAELNAKAQAQGQKPGTYRDPQVRTGSGQQTVAQQSATGLFPNAPMPASQASTEPANIGGLITQPTAVNANRSSIYAAPPPIAVNPDGTLAPVSTYAAPALRNVYALPPGSAMQQTQPQPQQQQPMMAPPSGQSSNAMPQGAPRMASASATRPTADATPSHVLPAPGSKGRHLDSQEALMMARNLASGGKSTPANSMMPPSSSGLTLPQGVTLPPGVTLTPGMEASLK</sequence>
<reference evidence="2" key="2">
    <citation type="journal article" date="2023" name="MicrobiologyOpen">
        <title>Genomics of the tumorigenes clade of the family Rhizobiaceae and description of Rhizobium rhododendri sp. nov.</title>
        <authorList>
            <person name="Kuzmanovic N."/>
            <person name="diCenzo G.C."/>
            <person name="Bunk B."/>
            <person name="Sproeer C."/>
            <person name="Fruehling A."/>
            <person name="Neumann-Schaal M."/>
            <person name="Overmann J."/>
            <person name="Smalla K."/>
        </authorList>
    </citation>
    <scope>NUCLEOTIDE SEQUENCE</scope>
    <source>
        <strain evidence="2">Rho-6.2</strain>
    </source>
</reference>
<dbReference type="RefSeq" id="WP_202617100.1">
    <property type="nucleotide sequence ID" value="NZ_CP117267.1"/>
</dbReference>
<name>A0ABY8ILS1_9HYPH</name>
<dbReference type="Proteomes" id="UP000318939">
    <property type="component" value="Chromosome"/>
</dbReference>
<feature type="compositionally biased region" description="Polar residues" evidence="1">
    <location>
        <begin position="221"/>
        <end position="238"/>
    </location>
</feature>
<feature type="compositionally biased region" description="Low complexity" evidence="1">
    <location>
        <begin position="13"/>
        <end position="23"/>
    </location>
</feature>
<evidence type="ECO:0000313" key="2">
    <source>
        <dbReference type="EMBL" id="WFS24420.1"/>
    </source>
</evidence>
<reference evidence="2" key="1">
    <citation type="journal article" date="2019" name="Phytopathology">
        <title>A Novel Group of Rhizobium tumorigenes-Like Agrobacteria Associated with Crown Gall Disease of Rhododendron and Blueberry.</title>
        <authorList>
            <person name="Kuzmanovic N."/>
            <person name="Behrens P."/>
            <person name="Idczak E."/>
            <person name="Wagner S."/>
            <person name="Gotz M."/>
            <person name="Sproer C."/>
            <person name="Bunk B."/>
            <person name="Overmann J."/>
            <person name="Smalla K."/>
        </authorList>
    </citation>
    <scope>NUCLEOTIDE SEQUENCE</scope>
    <source>
        <strain evidence="2">Rho-6.2</strain>
    </source>
</reference>
<accession>A0ABY8ILS1</accession>
<feature type="compositionally biased region" description="Polar residues" evidence="1">
    <location>
        <begin position="56"/>
        <end position="70"/>
    </location>
</feature>
<feature type="region of interest" description="Disordered" evidence="1">
    <location>
        <begin position="1"/>
        <end position="23"/>
    </location>
</feature>
<dbReference type="EMBL" id="CP117267">
    <property type="protein sequence ID" value="WFS24420.1"/>
    <property type="molecule type" value="Genomic_DNA"/>
</dbReference>
<proteinExistence type="predicted"/>
<gene>
    <name evidence="2" type="ORF">PR018_07965</name>
</gene>
<evidence type="ECO:0000256" key="1">
    <source>
        <dbReference type="SAM" id="MobiDB-lite"/>
    </source>
</evidence>
<feature type="region of interest" description="Disordered" evidence="1">
    <location>
        <begin position="142"/>
        <end position="260"/>
    </location>
</feature>
<feature type="compositionally biased region" description="Low complexity" evidence="1">
    <location>
        <begin position="142"/>
        <end position="167"/>
    </location>
</feature>